<dbReference type="PANTHER" id="PTHR31658:SF0">
    <property type="entry name" value="CONSERVED OLIGOMERIC GOLGI COMPLEX SUBUNIT 1"/>
    <property type="match status" value="1"/>
</dbReference>
<feature type="compositionally biased region" description="Polar residues" evidence="8">
    <location>
        <begin position="331"/>
        <end position="347"/>
    </location>
</feature>
<gene>
    <name evidence="9" type="primary">COG1</name>
    <name evidence="9" type="ORF">BGW38_000455</name>
</gene>
<evidence type="ECO:0000313" key="10">
    <source>
        <dbReference type="Proteomes" id="UP000780801"/>
    </source>
</evidence>
<comment type="caution">
    <text evidence="9">The sequence shown here is derived from an EMBL/GenBank/DDBJ whole genome shotgun (WGS) entry which is preliminary data.</text>
</comment>
<keyword evidence="4" id="KW-0813">Transport</keyword>
<dbReference type="PANTHER" id="PTHR31658">
    <property type="entry name" value="CONSERVED OLIGOMERIC GOLGI COMPLEX SUBUNIT 1"/>
    <property type="match status" value="1"/>
</dbReference>
<dbReference type="EMBL" id="JAABOA010001121">
    <property type="protein sequence ID" value="KAF9582250.1"/>
    <property type="molecule type" value="Genomic_DNA"/>
</dbReference>
<feature type="non-terminal residue" evidence="9">
    <location>
        <position position="461"/>
    </location>
</feature>
<evidence type="ECO:0000256" key="1">
    <source>
        <dbReference type="ARBA" id="ARBA00004395"/>
    </source>
</evidence>
<dbReference type="InterPro" id="IPR033370">
    <property type="entry name" value="COG1"/>
</dbReference>
<evidence type="ECO:0000256" key="3">
    <source>
        <dbReference type="ARBA" id="ARBA00020978"/>
    </source>
</evidence>
<sequence length="461" mass="51719">MTTIQANDTRHAGKVDADDLFMRLSVPELNVYERRTRADIESKKQELRTMVGERYRDLIGAADSIVRMKETAFAVQDNIAKMRSSCDIHALKRNVAAKTKKKAQSSSMDEMKKLLYTSAAQIKLLADVPEQIWRNIESNNYLTAGRLFLISKAIYQNLKTNAEDGGDNSVDVMETFPVVGRQWDAVSHFKAQILQKSTTHLKSQKETDLSVIETLCAIMLLDNVTAKDMFRLLLTQRQTALRETLQPKGVESIGAQITQAIEILKATLYHINAVFLAPEGGQISALDRYLKSLQQTFSSPLSMTMEPLSHEQDMSTLHVKAKRNSYHPSLAPSTSTAGSTSNVPPSPHTLSTLSVPVLTKLYPNTPNIHLLARYLPESIQNLTPSLQLEGDRAAFRKQDILQGVQLWMEDVKSMLSTGFENLLQQVKTNLTLTSIRESVWDALRADEYSLIVKSKPSQWKK</sequence>
<organism evidence="9 10">
    <name type="scientific">Lunasporangiospora selenospora</name>
    <dbReference type="NCBI Taxonomy" id="979761"/>
    <lineage>
        <taxon>Eukaryota</taxon>
        <taxon>Fungi</taxon>
        <taxon>Fungi incertae sedis</taxon>
        <taxon>Mucoromycota</taxon>
        <taxon>Mortierellomycotina</taxon>
        <taxon>Mortierellomycetes</taxon>
        <taxon>Mortierellales</taxon>
        <taxon>Mortierellaceae</taxon>
        <taxon>Lunasporangiospora</taxon>
    </lineage>
</organism>
<comment type="similarity">
    <text evidence="2">Belongs to the COG1 family.</text>
</comment>
<evidence type="ECO:0000256" key="8">
    <source>
        <dbReference type="SAM" id="MobiDB-lite"/>
    </source>
</evidence>
<feature type="region of interest" description="Disordered" evidence="8">
    <location>
        <begin position="325"/>
        <end position="347"/>
    </location>
</feature>
<protein>
    <recommendedName>
        <fullName evidence="3">Conserved oligomeric Golgi complex subunit 1</fullName>
    </recommendedName>
</protein>
<dbReference type="GO" id="GO:0017119">
    <property type="term" value="C:Golgi transport complex"/>
    <property type="evidence" value="ECO:0007669"/>
    <property type="project" value="InterPro"/>
</dbReference>
<evidence type="ECO:0000313" key="9">
    <source>
        <dbReference type="EMBL" id="KAF9582250.1"/>
    </source>
</evidence>
<evidence type="ECO:0000256" key="2">
    <source>
        <dbReference type="ARBA" id="ARBA00006653"/>
    </source>
</evidence>
<dbReference type="GO" id="GO:0015031">
    <property type="term" value="P:protein transport"/>
    <property type="evidence" value="ECO:0007669"/>
    <property type="project" value="UniProtKB-KW"/>
</dbReference>
<keyword evidence="5" id="KW-0653">Protein transport</keyword>
<evidence type="ECO:0000256" key="4">
    <source>
        <dbReference type="ARBA" id="ARBA00022448"/>
    </source>
</evidence>
<keyword evidence="10" id="KW-1185">Reference proteome</keyword>
<proteinExistence type="inferred from homology"/>
<dbReference type="Pfam" id="PF08700">
    <property type="entry name" value="VPS51_Exo84_N"/>
    <property type="match status" value="1"/>
</dbReference>
<evidence type="ECO:0000256" key="6">
    <source>
        <dbReference type="ARBA" id="ARBA00023034"/>
    </source>
</evidence>
<reference evidence="9" key="1">
    <citation type="journal article" date="2020" name="Fungal Divers.">
        <title>Resolving the Mortierellaceae phylogeny through synthesis of multi-gene phylogenetics and phylogenomics.</title>
        <authorList>
            <person name="Vandepol N."/>
            <person name="Liber J."/>
            <person name="Desiro A."/>
            <person name="Na H."/>
            <person name="Kennedy M."/>
            <person name="Barry K."/>
            <person name="Grigoriev I.V."/>
            <person name="Miller A.N."/>
            <person name="O'Donnell K."/>
            <person name="Stajich J.E."/>
            <person name="Bonito G."/>
        </authorList>
    </citation>
    <scope>NUCLEOTIDE SEQUENCE</scope>
    <source>
        <strain evidence="9">KOD1015</strain>
    </source>
</reference>
<evidence type="ECO:0000256" key="7">
    <source>
        <dbReference type="ARBA" id="ARBA00023136"/>
    </source>
</evidence>
<keyword evidence="6" id="KW-0333">Golgi apparatus</keyword>
<comment type="subcellular location">
    <subcellularLocation>
        <location evidence="1">Golgi apparatus membrane</location>
        <topology evidence="1">Peripheral membrane protein</topology>
    </subcellularLocation>
</comment>
<evidence type="ECO:0000256" key="5">
    <source>
        <dbReference type="ARBA" id="ARBA00022927"/>
    </source>
</evidence>
<dbReference type="GO" id="GO:0000139">
    <property type="term" value="C:Golgi membrane"/>
    <property type="evidence" value="ECO:0007669"/>
    <property type="project" value="UniProtKB-SubCell"/>
</dbReference>
<dbReference type="GO" id="GO:0006891">
    <property type="term" value="P:intra-Golgi vesicle-mediated transport"/>
    <property type="evidence" value="ECO:0007669"/>
    <property type="project" value="InterPro"/>
</dbReference>
<dbReference type="Proteomes" id="UP000780801">
    <property type="component" value="Unassembled WGS sequence"/>
</dbReference>
<dbReference type="AlphaFoldDB" id="A0A9P6KEZ6"/>
<dbReference type="OrthoDB" id="46189at2759"/>
<name>A0A9P6KEZ6_9FUNG</name>
<keyword evidence="7" id="KW-0472">Membrane</keyword>
<accession>A0A9P6KEZ6</accession>